<organism evidence="3 4">
    <name type="scientific">Myxococcus xanthus</name>
    <dbReference type="NCBI Taxonomy" id="34"/>
    <lineage>
        <taxon>Bacteria</taxon>
        <taxon>Pseudomonadati</taxon>
        <taxon>Myxococcota</taxon>
        <taxon>Myxococcia</taxon>
        <taxon>Myxococcales</taxon>
        <taxon>Cystobacterineae</taxon>
        <taxon>Myxococcaceae</taxon>
        <taxon>Myxococcus</taxon>
    </lineage>
</organism>
<evidence type="ECO:0000256" key="1">
    <source>
        <dbReference type="SAM" id="MobiDB-lite"/>
    </source>
</evidence>
<gene>
    <name evidence="3" type="ORF">HNV28_23770</name>
</gene>
<evidence type="ECO:0000256" key="2">
    <source>
        <dbReference type="SAM" id="SignalP"/>
    </source>
</evidence>
<feature type="signal peptide" evidence="2">
    <location>
        <begin position="1"/>
        <end position="32"/>
    </location>
</feature>
<keyword evidence="2" id="KW-0732">Signal</keyword>
<proteinExistence type="predicted"/>
<feature type="chain" id="PRO_5030543374" description="Outer membrane protein beta-barrel domain-containing protein" evidence="2">
    <location>
        <begin position="33"/>
        <end position="209"/>
    </location>
</feature>
<dbReference type="AlphaFoldDB" id="A0A7Y4ILC1"/>
<sequence length="209" mass="22444">MWKRRVCVHGMRSTSIPAALALIALTPSGLRAEEAAGEARAKAEPPHTPRNFGNLRVGGSTANDNGRPDLCLELSPVAFLSVESCGTGSGFLHRDPEPEVAHFRAKLRLASFDVERWGTFQPFLAGGFAEAQVGRDDLGFQFKGTDRRRVATAGPEGGLGLRFLRPLAAGFELVGDFNFSLAWMPHAPELILPGNTWLPSASISFGVGF</sequence>
<name>A0A7Y4ILC1_MYXXA</name>
<evidence type="ECO:0000313" key="3">
    <source>
        <dbReference type="EMBL" id="NOJ81309.1"/>
    </source>
</evidence>
<comment type="caution">
    <text evidence="3">The sequence shown here is derived from an EMBL/GenBank/DDBJ whole genome shotgun (WGS) entry which is preliminary data.</text>
</comment>
<reference evidence="3 4" key="1">
    <citation type="submission" date="2020-05" db="EMBL/GenBank/DDBJ databases">
        <authorList>
            <person name="Whitworth D."/>
        </authorList>
    </citation>
    <scope>NUCLEOTIDE SEQUENCE [LARGE SCALE GENOMIC DNA]</scope>
    <source>
        <strain evidence="3 4">AM005</strain>
    </source>
</reference>
<evidence type="ECO:0000313" key="4">
    <source>
        <dbReference type="Proteomes" id="UP000533080"/>
    </source>
</evidence>
<feature type="region of interest" description="Disordered" evidence="1">
    <location>
        <begin position="35"/>
        <end position="59"/>
    </location>
</feature>
<accession>A0A7Y4ILC1</accession>
<feature type="compositionally biased region" description="Basic and acidic residues" evidence="1">
    <location>
        <begin position="35"/>
        <end position="47"/>
    </location>
</feature>
<evidence type="ECO:0008006" key="5">
    <source>
        <dbReference type="Google" id="ProtNLM"/>
    </source>
</evidence>
<dbReference type="EMBL" id="JABFNT010000081">
    <property type="protein sequence ID" value="NOJ81309.1"/>
    <property type="molecule type" value="Genomic_DNA"/>
</dbReference>
<dbReference type="Proteomes" id="UP000533080">
    <property type="component" value="Unassembled WGS sequence"/>
</dbReference>
<protein>
    <recommendedName>
        <fullName evidence="5">Outer membrane protein beta-barrel domain-containing protein</fullName>
    </recommendedName>
</protein>